<dbReference type="Proteomes" id="UP000199093">
    <property type="component" value="Unassembled WGS sequence"/>
</dbReference>
<protein>
    <recommendedName>
        <fullName evidence="3">MHC class I heavy chain</fullName>
    </recommendedName>
</protein>
<organism evidence="1 2">
    <name type="scientific">Salipiger marinus</name>
    <dbReference type="NCBI Taxonomy" id="555512"/>
    <lineage>
        <taxon>Bacteria</taxon>
        <taxon>Pseudomonadati</taxon>
        <taxon>Pseudomonadota</taxon>
        <taxon>Alphaproteobacteria</taxon>
        <taxon>Rhodobacterales</taxon>
        <taxon>Roseobacteraceae</taxon>
        <taxon>Salipiger</taxon>
    </lineage>
</organism>
<dbReference type="AlphaFoldDB" id="A0A1G8UE65"/>
<gene>
    <name evidence="1" type="ORF">SAMN04487993_10407</name>
</gene>
<sequence length="64" mass="6863">MQDVWITTRVVECCATNGERITVIEQGDGTRPRYVLGNGRAVVAQQDGSFVLPGTDAVLRAIAS</sequence>
<dbReference type="OrthoDB" id="7869851at2"/>
<accession>A0A1G8UE65</accession>
<dbReference type="EMBL" id="FNEJ01000040">
    <property type="protein sequence ID" value="SDJ52011.1"/>
    <property type="molecule type" value="Genomic_DNA"/>
</dbReference>
<reference evidence="1 2" key="1">
    <citation type="submission" date="2016-10" db="EMBL/GenBank/DDBJ databases">
        <authorList>
            <person name="de Groot N.N."/>
        </authorList>
    </citation>
    <scope>NUCLEOTIDE SEQUENCE [LARGE SCALE GENOMIC DNA]</scope>
    <source>
        <strain evidence="1 2">DSM 26424</strain>
    </source>
</reference>
<evidence type="ECO:0008006" key="3">
    <source>
        <dbReference type="Google" id="ProtNLM"/>
    </source>
</evidence>
<evidence type="ECO:0000313" key="2">
    <source>
        <dbReference type="Proteomes" id="UP000199093"/>
    </source>
</evidence>
<dbReference type="RefSeq" id="WP_089852210.1">
    <property type="nucleotide sequence ID" value="NZ_FNEJ01000040.1"/>
</dbReference>
<name>A0A1G8UE65_9RHOB</name>
<keyword evidence="2" id="KW-1185">Reference proteome</keyword>
<evidence type="ECO:0000313" key="1">
    <source>
        <dbReference type="EMBL" id="SDJ52011.1"/>
    </source>
</evidence>
<proteinExistence type="predicted"/>